<sequence>MTRYTPDDHKSRAQPAYRQDAKSIASLPPSVQRRTTQRRNIPRRNTQRRTTQRWSAPRRSTPRRSTPRQPASRFDPLPVPPIHAATPGSSGESLRVDVERPIDPNRIGVVPRERYPPCPHCDEPVITIRTLGPHLHTADPCGCPLAADVVATMLGGANR</sequence>
<protein>
    <submittedName>
        <fullName evidence="2">Uncharacterized protein</fullName>
    </submittedName>
</protein>
<dbReference type="Proteomes" id="UP001595846">
    <property type="component" value="Unassembled WGS sequence"/>
</dbReference>
<gene>
    <name evidence="2" type="ORF">ACFOUR_01555</name>
</gene>
<dbReference type="RefSeq" id="WP_256532010.1">
    <property type="nucleotide sequence ID" value="NZ_CP101824.1"/>
</dbReference>
<reference evidence="2 3" key="1">
    <citation type="journal article" date="2019" name="Int. J. Syst. Evol. Microbiol.">
        <title>The Global Catalogue of Microorganisms (GCM) 10K type strain sequencing project: providing services to taxonomists for standard genome sequencing and annotation.</title>
        <authorList>
            <consortium name="The Broad Institute Genomics Platform"/>
            <consortium name="The Broad Institute Genome Sequencing Center for Infectious Disease"/>
            <person name="Wu L."/>
            <person name="Ma J."/>
        </authorList>
    </citation>
    <scope>NUCLEOTIDE SEQUENCE [LARGE SCALE GENOMIC DNA]</scope>
    <source>
        <strain evidence="2 3">IBRC-M 10256</strain>
    </source>
</reference>
<accession>A0ABD5NKE8</accession>
<organism evidence="2 3">
    <name type="scientific">Halovivax cerinus</name>
    <dbReference type="NCBI Taxonomy" id="1487865"/>
    <lineage>
        <taxon>Archaea</taxon>
        <taxon>Methanobacteriati</taxon>
        <taxon>Methanobacteriota</taxon>
        <taxon>Stenosarchaea group</taxon>
        <taxon>Halobacteria</taxon>
        <taxon>Halobacteriales</taxon>
        <taxon>Natrialbaceae</taxon>
        <taxon>Halovivax</taxon>
    </lineage>
</organism>
<evidence type="ECO:0000256" key="1">
    <source>
        <dbReference type="SAM" id="MobiDB-lite"/>
    </source>
</evidence>
<feature type="region of interest" description="Disordered" evidence="1">
    <location>
        <begin position="1"/>
        <end position="100"/>
    </location>
</feature>
<comment type="caution">
    <text evidence="2">The sequence shown here is derived from an EMBL/GenBank/DDBJ whole genome shotgun (WGS) entry which is preliminary data.</text>
</comment>
<feature type="compositionally biased region" description="Basic residues" evidence="1">
    <location>
        <begin position="35"/>
        <end position="51"/>
    </location>
</feature>
<feature type="compositionally biased region" description="Basic and acidic residues" evidence="1">
    <location>
        <begin position="1"/>
        <end position="11"/>
    </location>
</feature>
<proteinExistence type="predicted"/>
<dbReference type="GeneID" id="73904777"/>
<keyword evidence="3" id="KW-1185">Reference proteome</keyword>
<evidence type="ECO:0000313" key="3">
    <source>
        <dbReference type="Proteomes" id="UP001595846"/>
    </source>
</evidence>
<name>A0ABD5NKE8_9EURY</name>
<evidence type="ECO:0000313" key="2">
    <source>
        <dbReference type="EMBL" id="MFC3957059.1"/>
    </source>
</evidence>
<dbReference type="EMBL" id="JBHSAQ010000001">
    <property type="protein sequence ID" value="MFC3957059.1"/>
    <property type="molecule type" value="Genomic_DNA"/>
</dbReference>
<dbReference type="AlphaFoldDB" id="A0ABD5NKE8"/>